<evidence type="ECO:0000313" key="10">
    <source>
        <dbReference type="Proteomes" id="UP000694580"/>
    </source>
</evidence>
<dbReference type="GO" id="GO:0005634">
    <property type="term" value="C:nucleus"/>
    <property type="evidence" value="ECO:0007669"/>
    <property type="project" value="UniProtKB-SubCell"/>
</dbReference>
<protein>
    <recommendedName>
        <fullName evidence="8">C2H2-type domain-containing protein</fullName>
    </recommendedName>
</protein>
<dbReference type="PROSITE" id="PS50157">
    <property type="entry name" value="ZINC_FINGER_C2H2_2"/>
    <property type="match status" value="2"/>
</dbReference>
<dbReference type="GeneTree" id="ENSGT01010000222572"/>
<proteinExistence type="predicted"/>
<reference evidence="9 10" key="1">
    <citation type="submission" date="2020-06" db="EMBL/GenBank/DDBJ databases">
        <authorList>
            <consortium name="Wellcome Sanger Institute Data Sharing"/>
        </authorList>
    </citation>
    <scope>NUCLEOTIDE SEQUENCE [LARGE SCALE GENOMIC DNA]</scope>
</reference>
<keyword evidence="10" id="KW-1185">Reference proteome</keyword>
<keyword evidence="5" id="KW-0862">Zinc</keyword>
<evidence type="ECO:0000256" key="4">
    <source>
        <dbReference type="ARBA" id="ARBA00022771"/>
    </source>
</evidence>
<dbReference type="InterPro" id="IPR036236">
    <property type="entry name" value="Znf_C2H2_sf"/>
</dbReference>
<keyword evidence="3" id="KW-0677">Repeat</keyword>
<dbReference type="PANTHER" id="PTHR16515">
    <property type="entry name" value="PR DOMAIN ZINC FINGER PROTEIN"/>
    <property type="match status" value="1"/>
</dbReference>
<dbReference type="InterPro" id="IPR050331">
    <property type="entry name" value="Zinc_finger"/>
</dbReference>
<keyword evidence="4 7" id="KW-0863">Zinc-finger</keyword>
<evidence type="ECO:0000256" key="5">
    <source>
        <dbReference type="ARBA" id="ARBA00022833"/>
    </source>
</evidence>
<sequence length="59" mass="7156">MEHWDCPQCEKRFSLHHQLKKHLRFHSGERPFSCSYCGKKFAEKSYLRLHLQKSHAVLM</sequence>
<evidence type="ECO:0000259" key="8">
    <source>
        <dbReference type="PROSITE" id="PS50157"/>
    </source>
</evidence>
<dbReference type="PROSITE" id="PS00028">
    <property type="entry name" value="ZINC_FINGER_C2H2_1"/>
    <property type="match status" value="2"/>
</dbReference>
<dbReference type="FunFam" id="3.30.160.60:FF:002711">
    <property type="entry name" value="Zinc finger protein 16"/>
    <property type="match status" value="1"/>
</dbReference>
<dbReference type="Ensembl" id="ENSDCDT00010004425.1">
    <property type="protein sequence ID" value="ENSDCDP00010004271.1"/>
    <property type="gene ID" value="ENSDCDG00010001893.1"/>
</dbReference>
<evidence type="ECO:0000256" key="7">
    <source>
        <dbReference type="PROSITE-ProRule" id="PRU00042"/>
    </source>
</evidence>
<keyword evidence="6" id="KW-0539">Nucleus</keyword>
<name>A0AAY4AAM5_9TELE</name>
<feature type="domain" description="C2H2-type" evidence="8">
    <location>
        <begin position="4"/>
        <end position="31"/>
    </location>
</feature>
<dbReference type="Gene3D" id="3.30.160.60">
    <property type="entry name" value="Classic Zinc Finger"/>
    <property type="match status" value="2"/>
</dbReference>
<dbReference type="PANTHER" id="PTHR16515:SF49">
    <property type="entry name" value="GASTRULA ZINC FINGER PROTEIN XLCGF49.1-LIKE-RELATED"/>
    <property type="match status" value="1"/>
</dbReference>
<dbReference type="InterPro" id="IPR013087">
    <property type="entry name" value="Znf_C2H2_type"/>
</dbReference>
<comment type="subcellular location">
    <subcellularLocation>
        <location evidence="1">Nucleus</location>
    </subcellularLocation>
</comment>
<dbReference type="SUPFAM" id="SSF57667">
    <property type="entry name" value="beta-beta-alpha zinc fingers"/>
    <property type="match status" value="1"/>
</dbReference>
<dbReference type="SMART" id="SM00355">
    <property type="entry name" value="ZnF_C2H2"/>
    <property type="match status" value="2"/>
</dbReference>
<dbReference type="Proteomes" id="UP000694580">
    <property type="component" value="Chromosome 4"/>
</dbReference>
<evidence type="ECO:0000256" key="2">
    <source>
        <dbReference type="ARBA" id="ARBA00022723"/>
    </source>
</evidence>
<evidence type="ECO:0000256" key="6">
    <source>
        <dbReference type="ARBA" id="ARBA00023242"/>
    </source>
</evidence>
<dbReference type="Pfam" id="PF00096">
    <property type="entry name" value="zf-C2H2"/>
    <property type="match status" value="2"/>
</dbReference>
<reference evidence="9" key="2">
    <citation type="submission" date="2025-08" db="UniProtKB">
        <authorList>
            <consortium name="Ensembl"/>
        </authorList>
    </citation>
    <scope>IDENTIFICATION</scope>
</reference>
<organism evidence="9 10">
    <name type="scientific">Denticeps clupeoides</name>
    <name type="common">denticle herring</name>
    <dbReference type="NCBI Taxonomy" id="299321"/>
    <lineage>
        <taxon>Eukaryota</taxon>
        <taxon>Metazoa</taxon>
        <taxon>Chordata</taxon>
        <taxon>Craniata</taxon>
        <taxon>Vertebrata</taxon>
        <taxon>Euteleostomi</taxon>
        <taxon>Actinopterygii</taxon>
        <taxon>Neopterygii</taxon>
        <taxon>Teleostei</taxon>
        <taxon>Clupei</taxon>
        <taxon>Clupeiformes</taxon>
        <taxon>Denticipitoidei</taxon>
        <taxon>Denticipitidae</taxon>
        <taxon>Denticeps</taxon>
    </lineage>
</organism>
<dbReference type="AlphaFoldDB" id="A0AAY4AAM5"/>
<evidence type="ECO:0000256" key="1">
    <source>
        <dbReference type="ARBA" id="ARBA00004123"/>
    </source>
</evidence>
<dbReference type="GO" id="GO:0010468">
    <property type="term" value="P:regulation of gene expression"/>
    <property type="evidence" value="ECO:0007669"/>
    <property type="project" value="TreeGrafter"/>
</dbReference>
<accession>A0AAY4AAM5</accession>
<feature type="domain" description="C2H2-type" evidence="8">
    <location>
        <begin position="32"/>
        <end position="56"/>
    </location>
</feature>
<reference evidence="9" key="3">
    <citation type="submission" date="2025-09" db="UniProtKB">
        <authorList>
            <consortium name="Ensembl"/>
        </authorList>
    </citation>
    <scope>IDENTIFICATION</scope>
</reference>
<dbReference type="FunFam" id="3.30.160.60:FF:000145">
    <property type="entry name" value="Zinc finger protein 574"/>
    <property type="match status" value="1"/>
</dbReference>
<evidence type="ECO:0000256" key="3">
    <source>
        <dbReference type="ARBA" id="ARBA00022737"/>
    </source>
</evidence>
<keyword evidence="2" id="KW-0479">Metal-binding</keyword>
<evidence type="ECO:0000313" key="9">
    <source>
        <dbReference type="Ensembl" id="ENSDCDP00010004271.1"/>
    </source>
</evidence>
<dbReference type="GO" id="GO:0008270">
    <property type="term" value="F:zinc ion binding"/>
    <property type="evidence" value="ECO:0007669"/>
    <property type="project" value="UniProtKB-KW"/>
</dbReference>